<feature type="region of interest" description="Disordered" evidence="1">
    <location>
        <begin position="42"/>
        <end position="75"/>
    </location>
</feature>
<dbReference type="EMBL" id="CALNXI010004919">
    <property type="protein sequence ID" value="CAH3196658.1"/>
    <property type="molecule type" value="Genomic_DNA"/>
</dbReference>
<evidence type="ECO:0000313" key="3">
    <source>
        <dbReference type="Proteomes" id="UP001159427"/>
    </source>
</evidence>
<dbReference type="Proteomes" id="UP001159427">
    <property type="component" value="Unassembled WGS sequence"/>
</dbReference>
<feature type="compositionally biased region" description="Basic residues" evidence="1">
    <location>
        <begin position="42"/>
        <end position="51"/>
    </location>
</feature>
<comment type="caution">
    <text evidence="2">The sequence shown here is derived from an EMBL/GenBank/DDBJ whole genome shotgun (WGS) entry which is preliminary data.</text>
</comment>
<dbReference type="InterPro" id="IPR023170">
    <property type="entry name" value="HhH_base_excis_C"/>
</dbReference>
<organism evidence="2 3">
    <name type="scientific">Porites evermanni</name>
    <dbReference type="NCBI Taxonomy" id="104178"/>
    <lineage>
        <taxon>Eukaryota</taxon>
        <taxon>Metazoa</taxon>
        <taxon>Cnidaria</taxon>
        <taxon>Anthozoa</taxon>
        <taxon>Hexacorallia</taxon>
        <taxon>Scleractinia</taxon>
        <taxon>Fungiina</taxon>
        <taxon>Poritidae</taxon>
        <taxon>Porites</taxon>
    </lineage>
</organism>
<reference evidence="2 3" key="1">
    <citation type="submission" date="2022-05" db="EMBL/GenBank/DDBJ databases">
        <authorList>
            <consortium name="Genoscope - CEA"/>
            <person name="William W."/>
        </authorList>
    </citation>
    <scope>NUCLEOTIDE SEQUENCE [LARGE SCALE GENOMIC DNA]</scope>
</reference>
<gene>
    <name evidence="2" type="ORF">PEVE_00033204</name>
</gene>
<evidence type="ECO:0000313" key="2">
    <source>
        <dbReference type="EMBL" id="CAH3196658.1"/>
    </source>
</evidence>
<evidence type="ECO:0000256" key="1">
    <source>
        <dbReference type="SAM" id="MobiDB-lite"/>
    </source>
</evidence>
<feature type="compositionally biased region" description="Low complexity" evidence="1">
    <location>
        <begin position="56"/>
        <end position="68"/>
    </location>
</feature>
<keyword evidence="3" id="KW-1185">Reference proteome</keyword>
<name>A0ABN8SYP0_9CNID</name>
<dbReference type="Gene3D" id="1.10.1670.10">
    <property type="entry name" value="Helix-hairpin-Helix base-excision DNA repair enzymes (C-terminal)"/>
    <property type="match status" value="1"/>
</dbReference>
<accession>A0ABN8SYP0</accession>
<sequence>MDFFSSLGDHYRFLFGKYAGWAQSVLFTSHLKKFETENLDIKRKKQSKSNKRSVETESSSMSSPQPSTAKKRKCK</sequence>
<protein>
    <submittedName>
        <fullName evidence="2">Uncharacterized protein</fullName>
    </submittedName>
</protein>
<proteinExistence type="predicted"/>